<gene>
    <name evidence="1" type="ORF">H0E87_008610</name>
</gene>
<feature type="non-terminal residue" evidence="1">
    <location>
        <position position="305"/>
    </location>
</feature>
<proteinExistence type="predicted"/>
<protein>
    <submittedName>
        <fullName evidence="1">Uncharacterized protein</fullName>
    </submittedName>
</protein>
<accession>A0A8T2Z1E9</accession>
<dbReference type="AlphaFoldDB" id="A0A8T2Z1E9"/>
<organism evidence="1 2">
    <name type="scientific">Populus deltoides</name>
    <name type="common">Eastern poplar</name>
    <name type="synonym">Eastern cottonwood</name>
    <dbReference type="NCBI Taxonomy" id="3696"/>
    <lineage>
        <taxon>Eukaryota</taxon>
        <taxon>Viridiplantae</taxon>
        <taxon>Streptophyta</taxon>
        <taxon>Embryophyta</taxon>
        <taxon>Tracheophyta</taxon>
        <taxon>Spermatophyta</taxon>
        <taxon>Magnoliopsida</taxon>
        <taxon>eudicotyledons</taxon>
        <taxon>Gunneridae</taxon>
        <taxon>Pentapetalae</taxon>
        <taxon>rosids</taxon>
        <taxon>fabids</taxon>
        <taxon>Malpighiales</taxon>
        <taxon>Salicaceae</taxon>
        <taxon>Saliceae</taxon>
        <taxon>Populus</taxon>
    </lineage>
</organism>
<reference evidence="1" key="1">
    <citation type="journal article" date="2021" name="J. Hered.">
        <title>Genome Assembly of Salicaceae Populus deltoides (Eastern Cottonwood) I-69 Based on Nanopore Sequencing and Hi-C Technologies.</title>
        <authorList>
            <person name="Bai S."/>
            <person name="Wu H."/>
            <person name="Zhang J."/>
            <person name="Pan Z."/>
            <person name="Zhao W."/>
            <person name="Li Z."/>
            <person name="Tong C."/>
        </authorList>
    </citation>
    <scope>NUCLEOTIDE SEQUENCE</scope>
    <source>
        <tissue evidence="1">Leaf</tissue>
    </source>
</reference>
<dbReference type="EMBL" id="JACEGQ020000004">
    <property type="protein sequence ID" value="KAH8511139.1"/>
    <property type="molecule type" value="Genomic_DNA"/>
</dbReference>
<dbReference type="Proteomes" id="UP000807159">
    <property type="component" value="Chromosome 4"/>
</dbReference>
<comment type="caution">
    <text evidence="1">The sequence shown here is derived from an EMBL/GenBank/DDBJ whole genome shotgun (WGS) entry which is preliminary data.</text>
</comment>
<evidence type="ECO:0000313" key="1">
    <source>
        <dbReference type="EMBL" id="KAH8511139.1"/>
    </source>
</evidence>
<evidence type="ECO:0000313" key="2">
    <source>
        <dbReference type="Proteomes" id="UP000807159"/>
    </source>
</evidence>
<sequence length="305" mass="33174">SNPFKSAASSPNVGNRGYVDVASFKAKMVGAVTAPVSSNSAADTVPANNCGKSLQNDISIEIRAVHGGYAQAATQDDTDFVPATTGMDTDNGDVSIMGDTVHFFDDLFFLMLLLFSINNFVLETHIAYKRAAEVSSSLGFVKVDAAALSCGIGHYGNLSMLLSECCISVNGVSLSMFRAFFDGKAWLIGDFNGYYLSIHEKRDGTFSLVAGLTNSRDKRIAASIPAREIWPFDILAAWMQHADFKQIINDARRANDSSIVDAIDSITDATKDLPEKISSNVDLYFKRKSCLLYRINGIQKYLIIK</sequence>
<keyword evidence="2" id="KW-1185">Reference proteome</keyword>
<name>A0A8T2Z1E9_POPDE</name>